<proteinExistence type="predicted"/>
<organism evidence="1">
    <name type="scientific">Ixodes ricinus</name>
    <name type="common">Common tick</name>
    <name type="synonym">Acarus ricinus</name>
    <dbReference type="NCBI Taxonomy" id="34613"/>
    <lineage>
        <taxon>Eukaryota</taxon>
        <taxon>Metazoa</taxon>
        <taxon>Ecdysozoa</taxon>
        <taxon>Arthropoda</taxon>
        <taxon>Chelicerata</taxon>
        <taxon>Arachnida</taxon>
        <taxon>Acari</taxon>
        <taxon>Parasitiformes</taxon>
        <taxon>Ixodida</taxon>
        <taxon>Ixodoidea</taxon>
        <taxon>Ixodidae</taxon>
        <taxon>Ixodinae</taxon>
        <taxon>Ixodes</taxon>
    </lineage>
</organism>
<protein>
    <submittedName>
        <fullName evidence="1">Uncharacterized protein</fullName>
    </submittedName>
</protein>
<reference evidence="1" key="1">
    <citation type="submission" date="2019-12" db="EMBL/GenBank/DDBJ databases">
        <title>An insight into the sialome of adult female Ixodes ricinus ticks feeding for 6 days.</title>
        <authorList>
            <person name="Perner J."/>
            <person name="Ribeiro J.M.C."/>
        </authorList>
    </citation>
    <scope>NUCLEOTIDE SEQUENCE</scope>
    <source>
        <strain evidence="1">Semi-engorged</strain>
        <tissue evidence="1">Salivary glands</tissue>
    </source>
</reference>
<evidence type="ECO:0000313" key="1">
    <source>
        <dbReference type="EMBL" id="MXU89948.1"/>
    </source>
</evidence>
<sequence>MSMAAAEAAIFSAFFFVRFSRLVTTGWSRRYSSLAGSTSKSGFSKMALNRASSRRPDPDAGFDFGLPSGSPSSAASCNLRASSRLTAGSLTPLVTRLTLVASIVSRIFRRL</sequence>
<dbReference type="AlphaFoldDB" id="A0A6B0UK51"/>
<accession>A0A6B0UK51</accession>
<dbReference type="EMBL" id="GIFC01007865">
    <property type="protein sequence ID" value="MXU89948.1"/>
    <property type="molecule type" value="Transcribed_RNA"/>
</dbReference>
<name>A0A6B0UK51_IXORI</name>